<keyword evidence="3" id="KW-1185">Reference proteome</keyword>
<dbReference type="InterPro" id="IPR034122">
    <property type="entry name" value="Retropepsin-like_bacterial"/>
</dbReference>
<dbReference type="InterPro" id="IPR021109">
    <property type="entry name" value="Peptidase_aspartic_dom_sf"/>
</dbReference>
<keyword evidence="2" id="KW-0645">Protease</keyword>
<dbReference type="NCBIfam" id="TIGR02281">
    <property type="entry name" value="clan_AA_DTGA"/>
    <property type="match status" value="1"/>
</dbReference>
<proteinExistence type="predicted"/>
<evidence type="ECO:0000313" key="2">
    <source>
        <dbReference type="EMBL" id="AZN36769.1"/>
    </source>
</evidence>
<dbReference type="AlphaFoldDB" id="A0A3S8ZTI1"/>
<accession>A0A3S8ZTI1</accession>
<dbReference type="Pfam" id="PF13975">
    <property type="entry name" value="gag-asp_proteas"/>
    <property type="match status" value="1"/>
</dbReference>
<dbReference type="OrthoDB" id="185963at2"/>
<dbReference type="RefSeq" id="WP_125973770.1">
    <property type="nucleotide sequence ID" value="NZ_CP034433.1"/>
</dbReference>
<dbReference type="SUPFAM" id="SSF50630">
    <property type="entry name" value="Acid proteases"/>
    <property type="match status" value="1"/>
</dbReference>
<dbReference type="GO" id="GO:0006508">
    <property type="term" value="P:proteolysis"/>
    <property type="evidence" value="ECO:0007669"/>
    <property type="project" value="UniProtKB-KW"/>
</dbReference>
<dbReference type="CDD" id="cd05483">
    <property type="entry name" value="retropepsin_like_bacteria"/>
    <property type="match status" value="1"/>
</dbReference>
<dbReference type="EC" id="3.4.23.-" evidence="2"/>
<gene>
    <name evidence="2" type="ORF">EJO50_09895</name>
</gene>
<dbReference type="InterPro" id="IPR011969">
    <property type="entry name" value="Clan_AA_Asp_peptidase_C"/>
</dbReference>
<dbReference type="Proteomes" id="UP000282438">
    <property type="component" value="Chromosome"/>
</dbReference>
<keyword evidence="1" id="KW-0732">Signal</keyword>
<feature type="signal peptide" evidence="1">
    <location>
        <begin position="1"/>
        <end position="17"/>
    </location>
</feature>
<dbReference type="KEGG" id="iod:EJO50_09895"/>
<keyword evidence="2" id="KW-0378">Hydrolase</keyword>
<dbReference type="GO" id="GO:0008233">
    <property type="term" value="F:peptidase activity"/>
    <property type="evidence" value="ECO:0007669"/>
    <property type="project" value="UniProtKB-KW"/>
</dbReference>
<dbReference type="EMBL" id="CP034433">
    <property type="protein sequence ID" value="AZN36769.1"/>
    <property type="molecule type" value="Genomic_DNA"/>
</dbReference>
<protein>
    <submittedName>
        <fullName evidence="2">TIGR02281 family clan AA aspartic protease</fullName>
        <ecNumber evidence="2">3.4.23.-</ecNumber>
    </submittedName>
</protein>
<name>A0A3S8ZTI1_9NEIS</name>
<sequence length="211" mass="22724">MKQLALLLALMIPPALATEVTLLAAMGNKGILLIDGQKKTLAVGQQLGEVKLLAVSSEQATVMIGTRQRQLLLGQGYIASNKAESDSAGSLTLSPDAQGHYFADIAVRGISQRGIIDTGASLLSMPRNLASNMGVDYKQGIEARTQTANGTIKSWQITIAQIRIGSLLLNNVQASVRDQDNGPLLIGNSVLNRFQMKREQELLILQKKNYQ</sequence>
<feature type="chain" id="PRO_5019530224" evidence="1">
    <location>
        <begin position="18"/>
        <end position="211"/>
    </location>
</feature>
<evidence type="ECO:0000256" key="1">
    <source>
        <dbReference type="SAM" id="SignalP"/>
    </source>
</evidence>
<evidence type="ECO:0000313" key="3">
    <source>
        <dbReference type="Proteomes" id="UP000282438"/>
    </source>
</evidence>
<reference evidence="2 3" key="1">
    <citation type="submission" date="2018-12" db="EMBL/GenBank/DDBJ databases">
        <title>Complete genome sequence of Iodobacter sp. H11R3.</title>
        <authorList>
            <person name="Bae J.-W."/>
        </authorList>
    </citation>
    <scope>NUCLEOTIDE SEQUENCE [LARGE SCALE GENOMIC DNA]</scope>
    <source>
        <strain evidence="2 3">H11R3</strain>
    </source>
</reference>
<dbReference type="Gene3D" id="2.40.70.10">
    <property type="entry name" value="Acid Proteases"/>
    <property type="match status" value="1"/>
</dbReference>
<organism evidence="2 3">
    <name type="scientific">Iodobacter ciconiae</name>
    <dbReference type="NCBI Taxonomy" id="2496266"/>
    <lineage>
        <taxon>Bacteria</taxon>
        <taxon>Pseudomonadati</taxon>
        <taxon>Pseudomonadota</taxon>
        <taxon>Betaproteobacteria</taxon>
        <taxon>Neisseriales</taxon>
        <taxon>Chitinibacteraceae</taxon>
        <taxon>Iodobacter</taxon>
    </lineage>
</organism>